<gene>
    <name evidence="1" type="ORF">B1813_04455</name>
</gene>
<keyword evidence="2" id="KW-1185">Reference proteome</keyword>
<name>A0A1V9A9I5_SACPI</name>
<evidence type="ECO:0008006" key="3">
    <source>
        <dbReference type="Google" id="ProtNLM"/>
    </source>
</evidence>
<comment type="caution">
    <text evidence="1">The sequence shown here is derived from an EMBL/GenBank/DDBJ whole genome shotgun (WGS) entry which is preliminary data.</text>
</comment>
<organism evidence="1 2">
    <name type="scientific">Saccharomonospora piscinae</name>
    <dbReference type="NCBI Taxonomy" id="687388"/>
    <lineage>
        <taxon>Bacteria</taxon>
        <taxon>Bacillati</taxon>
        <taxon>Actinomycetota</taxon>
        <taxon>Actinomycetes</taxon>
        <taxon>Pseudonocardiales</taxon>
        <taxon>Pseudonocardiaceae</taxon>
        <taxon>Saccharomonospora</taxon>
    </lineage>
</organism>
<dbReference type="InterPro" id="IPR022536">
    <property type="entry name" value="EspC"/>
</dbReference>
<dbReference type="AlphaFoldDB" id="A0A1V9A9I5"/>
<reference evidence="1 2" key="1">
    <citation type="submission" date="2017-02" db="EMBL/GenBank/DDBJ databases">
        <title>Draft genome of Saccharomonospora sp. 154.</title>
        <authorList>
            <person name="Alonso-Carmona G.S."/>
            <person name="De La Haba R."/>
            <person name="Vera-Gargallo B."/>
            <person name="Sandoval-Trujillo A.H."/>
            <person name="Ramirez-Duran N."/>
            <person name="Ventosa A."/>
        </authorList>
    </citation>
    <scope>NUCLEOTIDE SEQUENCE [LARGE SCALE GENOMIC DNA]</scope>
    <source>
        <strain evidence="1 2">LRS4.154</strain>
    </source>
</reference>
<evidence type="ECO:0000313" key="1">
    <source>
        <dbReference type="EMBL" id="OQO93785.1"/>
    </source>
</evidence>
<dbReference type="EMBL" id="MWIH01000003">
    <property type="protein sequence ID" value="OQO93785.1"/>
    <property type="molecule type" value="Genomic_DNA"/>
</dbReference>
<proteinExistence type="predicted"/>
<sequence>MGFRAEPGSIREFGEAMDGLVSDANAAKDYVSDHLNVTAGDARMFATVAGAAADVLEALTANYGRLATIQRTSAAEVDKAAVMYQETDDEKAERLDRTYETGD</sequence>
<dbReference type="Pfam" id="PF10824">
    <property type="entry name" value="T7SS_ESX_EspC"/>
    <property type="match status" value="1"/>
</dbReference>
<evidence type="ECO:0000313" key="2">
    <source>
        <dbReference type="Proteomes" id="UP000192591"/>
    </source>
</evidence>
<accession>A0A1V9A9I5</accession>
<dbReference type="RefSeq" id="WP_081190715.1">
    <property type="nucleotide sequence ID" value="NZ_MWIH01000003.1"/>
</dbReference>
<dbReference type="STRING" id="1962155.B1813_04455"/>
<dbReference type="GO" id="GO:0009306">
    <property type="term" value="P:protein secretion"/>
    <property type="evidence" value="ECO:0007669"/>
    <property type="project" value="InterPro"/>
</dbReference>
<protein>
    <recommendedName>
        <fullName evidence="3">Excreted virulence factor EspC, type VII ESX diderm</fullName>
    </recommendedName>
</protein>
<dbReference type="Proteomes" id="UP000192591">
    <property type="component" value="Unassembled WGS sequence"/>
</dbReference>